<evidence type="ECO:0000256" key="4">
    <source>
        <dbReference type="ARBA" id="ARBA00023136"/>
    </source>
</evidence>
<dbReference type="SMART" id="SM00239">
    <property type="entry name" value="C2"/>
    <property type="match status" value="2"/>
</dbReference>
<dbReference type="GO" id="GO:0001786">
    <property type="term" value="F:phosphatidylserine binding"/>
    <property type="evidence" value="ECO:0007669"/>
    <property type="project" value="TreeGrafter"/>
</dbReference>
<keyword evidence="3" id="KW-0221">Differentiation</keyword>
<keyword evidence="2" id="KW-0677">Repeat</keyword>
<dbReference type="PANTHER" id="PTHR10024">
    <property type="entry name" value="SYNAPTOTAGMIN"/>
    <property type="match status" value="1"/>
</dbReference>
<accession>A0A5B7E7T3</accession>
<evidence type="ECO:0000256" key="7">
    <source>
        <dbReference type="SAM" id="MobiDB-lite"/>
    </source>
</evidence>
<dbReference type="Pfam" id="PF00168">
    <property type="entry name" value="C2"/>
    <property type="match status" value="2"/>
</dbReference>
<dbReference type="PROSITE" id="PS50004">
    <property type="entry name" value="C2"/>
    <property type="match status" value="2"/>
</dbReference>
<dbReference type="SUPFAM" id="SSF49562">
    <property type="entry name" value="C2 domain (Calcium/lipid-binding domain, CaLB)"/>
    <property type="match status" value="2"/>
</dbReference>
<dbReference type="GO" id="GO:0030276">
    <property type="term" value="F:clathrin binding"/>
    <property type="evidence" value="ECO:0007669"/>
    <property type="project" value="TreeGrafter"/>
</dbReference>
<proteinExistence type="predicted"/>
<organism evidence="9 10">
    <name type="scientific">Portunus trituberculatus</name>
    <name type="common">Swimming crab</name>
    <name type="synonym">Neptunus trituberculatus</name>
    <dbReference type="NCBI Taxonomy" id="210409"/>
    <lineage>
        <taxon>Eukaryota</taxon>
        <taxon>Metazoa</taxon>
        <taxon>Ecdysozoa</taxon>
        <taxon>Arthropoda</taxon>
        <taxon>Crustacea</taxon>
        <taxon>Multicrustacea</taxon>
        <taxon>Malacostraca</taxon>
        <taxon>Eumalacostraca</taxon>
        <taxon>Eucarida</taxon>
        <taxon>Decapoda</taxon>
        <taxon>Pleocyemata</taxon>
        <taxon>Brachyura</taxon>
        <taxon>Eubrachyura</taxon>
        <taxon>Portunoidea</taxon>
        <taxon>Portunidae</taxon>
        <taxon>Portuninae</taxon>
        <taxon>Portunus</taxon>
    </lineage>
</organism>
<dbReference type="Gene3D" id="2.60.40.150">
    <property type="entry name" value="C2 domain"/>
    <property type="match status" value="2"/>
</dbReference>
<protein>
    <recommendedName>
        <fullName evidence="5">Synaptotagmin-17</fullName>
    </recommendedName>
    <alternativeName>
        <fullName evidence="6">Synaptotagmin XVII</fullName>
    </alternativeName>
</protein>
<keyword evidence="4" id="KW-0472">Membrane</keyword>
<evidence type="ECO:0000313" key="9">
    <source>
        <dbReference type="EMBL" id="MPC29243.1"/>
    </source>
</evidence>
<feature type="region of interest" description="Disordered" evidence="7">
    <location>
        <begin position="116"/>
        <end position="210"/>
    </location>
</feature>
<dbReference type="InterPro" id="IPR047897">
    <property type="entry name" value="Synaptotagmin-15/17_C2A"/>
</dbReference>
<evidence type="ECO:0000259" key="8">
    <source>
        <dbReference type="PROSITE" id="PS50004"/>
    </source>
</evidence>
<dbReference type="CDD" id="cd08390">
    <property type="entry name" value="C2A_Synaptotagmin-15-17"/>
    <property type="match status" value="1"/>
</dbReference>
<name>A0A5B7E7T3_PORTR</name>
<dbReference type="PANTHER" id="PTHR10024:SF348">
    <property type="entry name" value="SYNAPTOTAGMIN-17"/>
    <property type="match status" value="1"/>
</dbReference>
<dbReference type="FunFam" id="2.60.40.150:FF:000064">
    <property type="entry name" value="synaptotagmin-17 isoform X1"/>
    <property type="match status" value="1"/>
</dbReference>
<feature type="domain" description="C2" evidence="8">
    <location>
        <begin position="375"/>
        <end position="510"/>
    </location>
</feature>
<evidence type="ECO:0000256" key="2">
    <source>
        <dbReference type="ARBA" id="ARBA00022737"/>
    </source>
</evidence>
<dbReference type="GO" id="GO:0005544">
    <property type="term" value="F:calcium-dependent phospholipid binding"/>
    <property type="evidence" value="ECO:0007669"/>
    <property type="project" value="TreeGrafter"/>
</dbReference>
<comment type="caution">
    <text evidence="9">The sequence shown here is derived from an EMBL/GenBank/DDBJ whole genome shotgun (WGS) entry which is preliminary data.</text>
</comment>
<evidence type="ECO:0000256" key="1">
    <source>
        <dbReference type="ARBA" id="ARBA00004170"/>
    </source>
</evidence>
<dbReference type="InterPro" id="IPR000008">
    <property type="entry name" value="C2_dom"/>
</dbReference>
<dbReference type="AlphaFoldDB" id="A0A5B7E7T3"/>
<reference evidence="9 10" key="1">
    <citation type="submission" date="2019-05" db="EMBL/GenBank/DDBJ databases">
        <title>Another draft genome of Portunus trituberculatus and its Hox gene families provides insights of decapod evolution.</title>
        <authorList>
            <person name="Jeong J.-H."/>
            <person name="Song I."/>
            <person name="Kim S."/>
            <person name="Choi T."/>
            <person name="Kim D."/>
            <person name="Ryu S."/>
            <person name="Kim W."/>
        </authorList>
    </citation>
    <scope>NUCLEOTIDE SEQUENCE [LARGE SCALE GENOMIC DNA]</scope>
    <source>
        <tissue evidence="9">Muscle</tissue>
    </source>
</reference>
<keyword evidence="10" id="KW-1185">Reference proteome</keyword>
<feature type="compositionally biased region" description="Gly residues" evidence="7">
    <location>
        <begin position="143"/>
        <end position="178"/>
    </location>
</feature>
<sequence>MATHQHHCAVQTLKLDGSFHSDAAALIHFAMIEGHTQALCFRFGLGSGSRNWSTTRALRVVAPTYPYHRFFRPECSNDTPLPGRMGRYRAMQFANEGVVGVLSGIHRPCRAETSVSSFHVGQTEEPSSDSTPLVVSLRHQRSEGGGAAAPASGGGKASAEGRGPGGNDGGGGGGGGDSGDLTDSESLSTTSLLRQQSNSSSPSSSVSSVKDLKSDIYHQIRPHLYASTSSSLEEGPDEDQLGRIHFSLHYDALAAVLRVKVIEAMDLPRPACKDRNDLAHSNPYVKVSLLPDTKNSLQTSVKKKTQDPLFEETFTFEVPYKEVVRRTLELKVKDFDKFSRHCVVGHALLPLQKVNLARSSRHWQPLTPCNLETEEYGEILLSLNYLPTAGRLNVDVIKAKQLLQTNLVRGADPYVRVSLVVRGRHLKSKKTSVRKNTLTPSFNESFSFHVTSSELREASLVITAWDWNGGVMRDEFIGRAVLGKQPSGPNEMTHWTNMMGSQRHAVAQWHSLHARSHCDQVSSASRAVP</sequence>
<dbReference type="InterPro" id="IPR001565">
    <property type="entry name" value="Synaptotagmin"/>
</dbReference>
<dbReference type="PRINTS" id="PR00399">
    <property type="entry name" value="SYNAPTOTAGMN"/>
</dbReference>
<feature type="domain" description="C2" evidence="8">
    <location>
        <begin position="240"/>
        <end position="364"/>
    </location>
</feature>
<dbReference type="GO" id="GO:0005886">
    <property type="term" value="C:plasma membrane"/>
    <property type="evidence" value="ECO:0007669"/>
    <property type="project" value="TreeGrafter"/>
</dbReference>
<evidence type="ECO:0000313" key="10">
    <source>
        <dbReference type="Proteomes" id="UP000324222"/>
    </source>
</evidence>
<evidence type="ECO:0000256" key="5">
    <source>
        <dbReference type="ARBA" id="ARBA00023816"/>
    </source>
</evidence>
<dbReference type="GO" id="GO:0017156">
    <property type="term" value="P:calcium-ion regulated exocytosis"/>
    <property type="evidence" value="ECO:0007669"/>
    <property type="project" value="TreeGrafter"/>
</dbReference>
<dbReference type="GO" id="GO:0005509">
    <property type="term" value="F:calcium ion binding"/>
    <property type="evidence" value="ECO:0007669"/>
    <property type="project" value="TreeGrafter"/>
</dbReference>
<dbReference type="GO" id="GO:0070382">
    <property type="term" value="C:exocytic vesicle"/>
    <property type="evidence" value="ECO:0007669"/>
    <property type="project" value="TreeGrafter"/>
</dbReference>
<evidence type="ECO:0000256" key="6">
    <source>
        <dbReference type="ARBA" id="ARBA00031667"/>
    </source>
</evidence>
<dbReference type="Proteomes" id="UP000324222">
    <property type="component" value="Unassembled WGS sequence"/>
</dbReference>
<dbReference type="OrthoDB" id="67700at2759"/>
<dbReference type="GO" id="GO:0030154">
    <property type="term" value="P:cell differentiation"/>
    <property type="evidence" value="ECO:0007669"/>
    <property type="project" value="UniProtKB-KW"/>
</dbReference>
<dbReference type="EMBL" id="VSRR010002040">
    <property type="protein sequence ID" value="MPC29243.1"/>
    <property type="molecule type" value="Genomic_DNA"/>
</dbReference>
<gene>
    <name evidence="9" type="primary">SYT17</name>
    <name evidence="9" type="ORF">E2C01_022468</name>
</gene>
<dbReference type="InterPro" id="IPR035892">
    <property type="entry name" value="C2_domain_sf"/>
</dbReference>
<feature type="compositionally biased region" description="Low complexity" evidence="7">
    <location>
        <begin position="179"/>
        <end position="209"/>
    </location>
</feature>
<dbReference type="FunFam" id="2.60.40.150:FF:000053">
    <property type="entry name" value="synaptotagmin-17 isoform X1"/>
    <property type="match status" value="1"/>
</dbReference>
<evidence type="ECO:0000256" key="3">
    <source>
        <dbReference type="ARBA" id="ARBA00022782"/>
    </source>
</evidence>
<comment type="subcellular location">
    <subcellularLocation>
        <location evidence="1">Membrane</location>
        <topology evidence="1">Peripheral membrane protein</topology>
    </subcellularLocation>
</comment>
<dbReference type="GO" id="GO:0000149">
    <property type="term" value="F:SNARE binding"/>
    <property type="evidence" value="ECO:0007669"/>
    <property type="project" value="TreeGrafter"/>
</dbReference>
<feature type="compositionally biased region" description="Polar residues" evidence="7">
    <location>
        <begin position="116"/>
        <end position="133"/>
    </location>
</feature>